<dbReference type="AlphaFoldDB" id="A0ABD0YLW5"/>
<dbReference type="CDD" id="cd03127">
    <property type="entry name" value="tetraspanin_LEL"/>
    <property type="match status" value="1"/>
</dbReference>
<comment type="subcellular location">
    <subcellularLocation>
        <location evidence="1">Membrane</location>
        <topology evidence="1">Multi-pass membrane protein</topology>
    </subcellularLocation>
</comment>
<dbReference type="Proteomes" id="UP001558652">
    <property type="component" value="Unassembled WGS sequence"/>
</dbReference>
<dbReference type="InterPro" id="IPR008952">
    <property type="entry name" value="Tetraspanin_EC2_sf"/>
</dbReference>
<feature type="transmembrane region" description="Helical" evidence="6">
    <location>
        <begin position="252"/>
        <end position="272"/>
    </location>
</feature>
<dbReference type="GO" id="GO:0016020">
    <property type="term" value="C:membrane"/>
    <property type="evidence" value="ECO:0007669"/>
    <property type="project" value="UniProtKB-SubCell"/>
</dbReference>
<dbReference type="PRINTS" id="PR00259">
    <property type="entry name" value="TMFOUR"/>
</dbReference>
<dbReference type="PANTHER" id="PTHR19282:SF521">
    <property type="entry name" value="IP01817P-RELATED"/>
    <property type="match status" value="1"/>
</dbReference>
<evidence type="ECO:0000256" key="3">
    <source>
        <dbReference type="ARBA" id="ARBA00022692"/>
    </source>
</evidence>
<dbReference type="Gene3D" id="1.10.1450.10">
    <property type="entry name" value="Tetraspanin"/>
    <property type="match status" value="1"/>
</dbReference>
<dbReference type="EMBL" id="JBFDAA010000005">
    <property type="protein sequence ID" value="KAL1132111.1"/>
    <property type="molecule type" value="Genomic_DNA"/>
</dbReference>
<dbReference type="PANTHER" id="PTHR19282">
    <property type="entry name" value="TETRASPANIN"/>
    <property type="match status" value="1"/>
</dbReference>
<feature type="transmembrane region" description="Helical" evidence="6">
    <location>
        <begin position="219"/>
        <end position="240"/>
    </location>
</feature>
<dbReference type="Pfam" id="PF00335">
    <property type="entry name" value="Tetraspanin"/>
    <property type="match status" value="1"/>
</dbReference>
<keyword evidence="4 6" id="KW-1133">Transmembrane helix</keyword>
<dbReference type="SUPFAM" id="SSF48652">
    <property type="entry name" value="Tetraspanin"/>
    <property type="match status" value="1"/>
</dbReference>
<keyword evidence="8" id="KW-1185">Reference proteome</keyword>
<feature type="transmembrane region" description="Helical" evidence="6">
    <location>
        <begin position="362"/>
        <end position="385"/>
    </location>
</feature>
<organism evidence="7 8">
    <name type="scientific">Ranatra chinensis</name>
    <dbReference type="NCBI Taxonomy" id="642074"/>
    <lineage>
        <taxon>Eukaryota</taxon>
        <taxon>Metazoa</taxon>
        <taxon>Ecdysozoa</taxon>
        <taxon>Arthropoda</taxon>
        <taxon>Hexapoda</taxon>
        <taxon>Insecta</taxon>
        <taxon>Pterygota</taxon>
        <taxon>Neoptera</taxon>
        <taxon>Paraneoptera</taxon>
        <taxon>Hemiptera</taxon>
        <taxon>Heteroptera</taxon>
        <taxon>Panheteroptera</taxon>
        <taxon>Nepomorpha</taxon>
        <taxon>Nepidae</taxon>
        <taxon>Ranatrinae</taxon>
        <taxon>Ranatra</taxon>
    </lineage>
</organism>
<dbReference type="PROSITE" id="PS00421">
    <property type="entry name" value="TM4_1"/>
    <property type="match status" value="1"/>
</dbReference>
<evidence type="ECO:0000256" key="2">
    <source>
        <dbReference type="ARBA" id="ARBA00006840"/>
    </source>
</evidence>
<dbReference type="InterPro" id="IPR018503">
    <property type="entry name" value="Tetraspanin_CS"/>
</dbReference>
<evidence type="ECO:0000256" key="6">
    <source>
        <dbReference type="SAM" id="Phobius"/>
    </source>
</evidence>
<evidence type="ECO:0000256" key="1">
    <source>
        <dbReference type="ARBA" id="ARBA00004141"/>
    </source>
</evidence>
<evidence type="ECO:0000256" key="4">
    <source>
        <dbReference type="ARBA" id="ARBA00022989"/>
    </source>
</evidence>
<dbReference type="InterPro" id="IPR018499">
    <property type="entry name" value="Tetraspanin/Peripherin"/>
</dbReference>
<protein>
    <recommendedName>
        <fullName evidence="9">Tetraspanin</fullName>
    </recommendedName>
</protein>
<comment type="similarity">
    <text evidence="2">Belongs to the tetraspanin (TM4SF) family.</text>
</comment>
<reference evidence="7 8" key="1">
    <citation type="submission" date="2024-07" db="EMBL/GenBank/DDBJ databases">
        <title>Chromosome-level genome assembly of the water stick insect Ranatra chinensis (Heteroptera: Nepidae).</title>
        <authorList>
            <person name="Liu X."/>
        </authorList>
    </citation>
    <scope>NUCLEOTIDE SEQUENCE [LARGE SCALE GENOMIC DNA]</scope>
    <source>
        <strain evidence="7">Cailab_2021Rc</strain>
        <tissue evidence="7">Muscle</tissue>
    </source>
</reference>
<evidence type="ECO:0000313" key="8">
    <source>
        <dbReference type="Proteomes" id="UP001558652"/>
    </source>
</evidence>
<comment type="caution">
    <text evidence="7">The sequence shown here is derived from an EMBL/GenBank/DDBJ whole genome shotgun (WGS) entry which is preliminary data.</text>
</comment>
<gene>
    <name evidence="7" type="ORF">AAG570_010069</name>
</gene>
<evidence type="ECO:0008006" key="9">
    <source>
        <dbReference type="Google" id="ProtNLM"/>
    </source>
</evidence>
<feature type="transmembrane region" description="Helical" evidence="6">
    <location>
        <begin position="180"/>
        <end position="199"/>
    </location>
</feature>
<evidence type="ECO:0000256" key="5">
    <source>
        <dbReference type="ARBA" id="ARBA00023136"/>
    </source>
</evidence>
<evidence type="ECO:0000313" key="7">
    <source>
        <dbReference type="EMBL" id="KAL1132111.1"/>
    </source>
</evidence>
<keyword evidence="5 6" id="KW-0472">Membrane</keyword>
<keyword evidence="3 6" id="KW-0812">Transmembrane</keyword>
<name>A0ABD0YLW5_9HEMI</name>
<sequence length="397" mass="44215">MESKRRNMFYENKKQETTEIGHTITKGWQIARTYSRCTVITRSRSKLKLASKRGNVFYQNMKQETTEIEQETTVNVPIVRTDVGTGGPYWCRRFKSAGDPVEASRLWTVCRRQAPGDMADEIYTNSQRGWLENQRNSLKRLVNTRKISDSELKSFVSSFAVRRIYGENTQNLGGDDENGARFTCLGVAVIAIGVLTRSLGDKVTNVVENGGVHVSAPSIALIVIGVIVFIIAFFGCCGAIRESSCMMTTYAVFLLVILVIEIAIGIIVIVFVKDIRKPMKESMEKLFDDYSKDTDAKEAVDSIQRDLHCCGADRTTYWGPQVPPSCCRDAHKDDKGGYVTCETWDVDCSKAVTQLVQKWGRALGGIAIGVACVELLGVILALCLASSIRRNERRGYV</sequence>
<accession>A0ABD0YLW5</accession>
<proteinExistence type="inferred from homology"/>